<gene>
    <name evidence="2" type="ORF">MONBRDRAFT_8393</name>
</gene>
<reference evidence="2 3" key="1">
    <citation type="journal article" date="2008" name="Nature">
        <title>The genome of the choanoflagellate Monosiga brevicollis and the origin of metazoans.</title>
        <authorList>
            <consortium name="JGI Sequencing"/>
            <person name="King N."/>
            <person name="Westbrook M.J."/>
            <person name="Young S.L."/>
            <person name="Kuo A."/>
            <person name="Abedin M."/>
            <person name="Chapman J."/>
            <person name="Fairclough S."/>
            <person name="Hellsten U."/>
            <person name="Isogai Y."/>
            <person name="Letunic I."/>
            <person name="Marr M."/>
            <person name="Pincus D."/>
            <person name="Putnam N."/>
            <person name="Rokas A."/>
            <person name="Wright K.J."/>
            <person name="Zuzow R."/>
            <person name="Dirks W."/>
            <person name="Good M."/>
            <person name="Goodstein D."/>
            <person name="Lemons D."/>
            <person name="Li W."/>
            <person name="Lyons J.B."/>
            <person name="Morris A."/>
            <person name="Nichols S."/>
            <person name="Richter D.J."/>
            <person name="Salamov A."/>
            <person name="Bork P."/>
            <person name="Lim W.A."/>
            <person name="Manning G."/>
            <person name="Miller W.T."/>
            <person name="McGinnis W."/>
            <person name="Shapiro H."/>
            <person name="Tjian R."/>
            <person name="Grigoriev I.V."/>
            <person name="Rokhsar D."/>
        </authorList>
    </citation>
    <scope>NUCLEOTIDE SEQUENCE [LARGE SCALE GENOMIC DNA]</scope>
    <source>
        <strain evidence="3">MX1 / ATCC 50154</strain>
    </source>
</reference>
<dbReference type="Gene3D" id="1.20.5.340">
    <property type="match status" value="1"/>
</dbReference>
<dbReference type="AlphaFoldDB" id="A9UZX4"/>
<name>A9UZX4_MONBE</name>
<accession>A9UZX4</accession>
<evidence type="ECO:0000313" key="3">
    <source>
        <dbReference type="Proteomes" id="UP000001357"/>
    </source>
</evidence>
<dbReference type="KEGG" id="mbr:MONBRDRAFT_8393"/>
<dbReference type="RefSeq" id="XP_001746021.1">
    <property type="nucleotide sequence ID" value="XM_001745969.1"/>
</dbReference>
<evidence type="ECO:0000313" key="2">
    <source>
        <dbReference type="EMBL" id="EDQ88916.1"/>
    </source>
</evidence>
<feature type="coiled-coil region" evidence="1">
    <location>
        <begin position="65"/>
        <end position="113"/>
    </location>
</feature>
<dbReference type="Proteomes" id="UP000001357">
    <property type="component" value="Unassembled WGS sequence"/>
</dbReference>
<proteinExistence type="predicted"/>
<dbReference type="GeneID" id="5891448"/>
<keyword evidence="3" id="KW-1185">Reference proteome</keyword>
<evidence type="ECO:0000256" key="1">
    <source>
        <dbReference type="SAM" id="Coils"/>
    </source>
</evidence>
<keyword evidence="1" id="KW-0175">Coiled coil</keyword>
<dbReference type="EMBL" id="CH991552">
    <property type="protein sequence ID" value="EDQ88916.1"/>
    <property type="molecule type" value="Genomic_DNA"/>
</dbReference>
<protein>
    <submittedName>
        <fullName evidence="2">Uncharacterized protein</fullName>
    </submittedName>
</protein>
<organism evidence="2 3">
    <name type="scientific">Monosiga brevicollis</name>
    <name type="common">Choanoflagellate</name>
    <dbReference type="NCBI Taxonomy" id="81824"/>
    <lineage>
        <taxon>Eukaryota</taxon>
        <taxon>Choanoflagellata</taxon>
        <taxon>Craspedida</taxon>
        <taxon>Salpingoecidae</taxon>
        <taxon>Monosiga</taxon>
    </lineage>
</organism>
<dbReference type="InParanoid" id="A9UZX4"/>
<sequence length="414" mass="45894">MPPNTKLLQRLLAKFNPFSPLSLRSPPPTMPSNTKLLQRLLGKCYDMKTNMLDMQTKVGRLDLTVAAMKTDMADMKTKVDRLEHNMADMKTDMADMKTKVDRLDLKVDRLELRVGMLMEAHVRKVVAQERGEEWTRHYNTYALDGITNLLIAPNASENVSFHVNDMTNKLVLAALKGADGGLPGLLQCIAEDYQLADPPAFAATVDFFEQALAFVTAALQAEATRQHGQDATKRGILIELQRLLEANKDIVQTGSEDLTPLFKIIRTNSGLALSLFFAMPPLLAVRKNLPKYKKRWAWRSLEFDMRGKFTAPSAHQAARIEFGEVKSSAANQGAGLEQLAFRSHVLRHAYSIMAPNNVLECAPVLYIECASVEEDTVLKENVPVCIIPLRGPFERDADANDDALHAAAPAVAVA</sequence>